<dbReference type="SUPFAM" id="SSF103481">
    <property type="entry name" value="Multidrug resistance efflux transporter EmrE"/>
    <property type="match status" value="2"/>
</dbReference>
<dbReference type="GO" id="GO:0016020">
    <property type="term" value="C:membrane"/>
    <property type="evidence" value="ECO:0007669"/>
    <property type="project" value="UniProtKB-SubCell"/>
</dbReference>
<feature type="transmembrane region" description="Helical" evidence="6">
    <location>
        <begin position="141"/>
        <end position="160"/>
    </location>
</feature>
<dbReference type="Gene3D" id="1.10.3730.20">
    <property type="match status" value="1"/>
</dbReference>
<accession>A0A4R6VXC2</accession>
<evidence type="ECO:0000313" key="8">
    <source>
        <dbReference type="EMBL" id="TDQ67230.1"/>
    </source>
</evidence>
<keyword evidence="5 6" id="KW-0472">Membrane</keyword>
<feature type="transmembrane region" description="Helical" evidence="6">
    <location>
        <begin position="260"/>
        <end position="280"/>
    </location>
</feature>
<name>A0A4R6VXC2_9HYPH</name>
<evidence type="ECO:0000256" key="5">
    <source>
        <dbReference type="ARBA" id="ARBA00023136"/>
    </source>
</evidence>
<dbReference type="PANTHER" id="PTHR22911:SF6">
    <property type="entry name" value="SOLUTE CARRIER FAMILY 35 MEMBER G1"/>
    <property type="match status" value="1"/>
</dbReference>
<evidence type="ECO:0000313" key="9">
    <source>
        <dbReference type="Proteomes" id="UP000295391"/>
    </source>
</evidence>
<evidence type="ECO:0000256" key="2">
    <source>
        <dbReference type="ARBA" id="ARBA00009853"/>
    </source>
</evidence>
<protein>
    <submittedName>
        <fullName evidence="8">Threonine/homoserine efflux transporter RhtA</fullName>
    </submittedName>
</protein>
<evidence type="ECO:0000259" key="7">
    <source>
        <dbReference type="Pfam" id="PF00892"/>
    </source>
</evidence>
<dbReference type="Proteomes" id="UP000295391">
    <property type="component" value="Unassembled WGS sequence"/>
</dbReference>
<feature type="transmembrane region" description="Helical" evidence="6">
    <location>
        <begin position="86"/>
        <end position="107"/>
    </location>
</feature>
<evidence type="ECO:0000256" key="1">
    <source>
        <dbReference type="ARBA" id="ARBA00004141"/>
    </source>
</evidence>
<feature type="transmembrane region" description="Helical" evidence="6">
    <location>
        <begin position="17"/>
        <end position="36"/>
    </location>
</feature>
<feature type="transmembrane region" description="Helical" evidence="6">
    <location>
        <begin position="286"/>
        <end position="303"/>
    </location>
</feature>
<feature type="transmembrane region" description="Helical" evidence="6">
    <location>
        <begin position="166"/>
        <end position="187"/>
    </location>
</feature>
<dbReference type="AlphaFoldDB" id="A0A4R6VXC2"/>
<evidence type="ECO:0000256" key="4">
    <source>
        <dbReference type="ARBA" id="ARBA00022989"/>
    </source>
</evidence>
<comment type="subcellular location">
    <subcellularLocation>
        <location evidence="1">Membrane</location>
        <topology evidence="1">Multi-pass membrane protein</topology>
    </subcellularLocation>
</comment>
<feature type="domain" description="EamA" evidence="7">
    <location>
        <begin position="24"/>
        <end position="155"/>
    </location>
</feature>
<dbReference type="InterPro" id="IPR000620">
    <property type="entry name" value="EamA_dom"/>
</dbReference>
<reference evidence="8 9" key="1">
    <citation type="submission" date="2019-03" db="EMBL/GenBank/DDBJ databases">
        <title>Genomic Encyclopedia of Type Strains, Phase III (KMG-III): the genomes of soil and plant-associated and newly described type strains.</title>
        <authorList>
            <person name="Whitman W."/>
        </authorList>
    </citation>
    <scope>NUCLEOTIDE SEQUENCE [LARGE SCALE GENOMIC DNA]</scope>
    <source>
        <strain evidence="8 9">CGMCC 1.7002</strain>
    </source>
</reference>
<organism evidence="8 9">
    <name type="scientific">Maritalea mobilis</name>
    <dbReference type="NCBI Taxonomy" id="483324"/>
    <lineage>
        <taxon>Bacteria</taxon>
        <taxon>Pseudomonadati</taxon>
        <taxon>Pseudomonadota</taxon>
        <taxon>Alphaproteobacteria</taxon>
        <taxon>Hyphomicrobiales</taxon>
        <taxon>Devosiaceae</taxon>
        <taxon>Maritalea</taxon>
    </lineage>
</organism>
<feature type="domain" description="EamA" evidence="7">
    <location>
        <begin position="164"/>
        <end position="298"/>
    </location>
</feature>
<comment type="caution">
    <text evidence="8">The sequence shown here is derived from an EMBL/GenBank/DDBJ whole genome shotgun (WGS) entry which is preliminary data.</text>
</comment>
<evidence type="ECO:0000256" key="6">
    <source>
        <dbReference type="SAM" id="Phobius"/>
    </source>
</evidence>
<dbReference type="PANTHER" id="PTHR22911">
    <property type="entry name" value="ACYL-MALONYL CONDENSING ENZYME-RELATED"/>
    <property type="match status" value="1"/>
</dbReference>
<proteinExistence type="inferred from homology"/>
<feature type="transmembrane region" description="Helical" evidence="6">
    <location>
        <begin position="113"/>
        <end position="132"/>
    </location>
</feature>
<comment type="similarity">
    <text evidence="2">Belongs to the drug/metabolite transporter (DMT) superfamily. 10 TMS drug/metabolite exporter (DME) (TC 2.A.7.3) family.</text>
</comment>
<sequence>MVDAVNNNSTSSSAHSLSFVEANLGMILMVIAMLLLPIGDTFAKVLTSVMNPLEVSMWRFVSQAIWFLPVAFIMQKYFRGSIFSPIVALSGLLMVTCITSLVTAFSVMPIATAIAIFFVEPLVLTLLAGLILREAIGPRRFVAIGIGLVGAMLVIRPSFAQFGWTALLPLIAAVAYALNMIVLRYASKQRSALTVQFGATMYAAVWLVVLTLGFSATNVIELSGPLQNDWTWKVIVTVGALSAFTFVLIAEAFKRSEAGVLAPFQYLEILGATAAGYLVFGDFPDWITWVGIAIILASGIYVFHREREVGRLRPTKSKTKNEGAR</sequence>
<dbReference type="EMBL" id="SNYR01000001">
    <property type="protein sequence ID" value="TDQ67230.1"/>
    <property type="molecule type" value="Genomic_DNA"/>
</dbReference>
<keyword evidence="3 6" id="KW-0812">Transmembrane</keyword>
<evidence type="ECO:0000256" key="3">
    <source>
        <dbReference type="ARBA" id="ARBA00022692"/>
    </source>
</evidence>
<dbReference type="Pfam" id="PF00892">
    <property type="entry name" value="EamA"/>
    <property type="match status" value="2"/>
</dbReference>
<feature type="transmembrane region" description="Helical" evidence="6">
    <location>
        <begin position="199"/>
        <end position="220"/>
    </location>
</feature>
<keyword evidence="9" id="KW-1185">Reference proteome</keyword>
<keyword evidence="4 6" id="KW-1133">Transmembrane helix</keyword>
<dbReference type="InterPro" id="IPR037185">
    <property type="entry name" value="EmrE-like"/>
</dbReference>
<gene>
    <name evidence="8" type="ORF">ATL17_1237</name>
</gene>
<feature type="transmembrane region" description="Helical" evidence="6">
    <location>
        <begin position="56"/>
        <end position="74"/>
    </location>
</feature>
<feature type="transmembrane region" description="Helical" evidence="6">
    <location>
        <begin position="232"/>
        <end position="253"/>
    </location>
</feature>